<dbReference type="Proteomes" id="UP000291483">
    <property type="component" value="Unassembled WGS sequence"/>
</dbReference>
<organism evidence="1 2">
    <name type="scientific">Microterricola gilva</name>
    <dbReference type="NCBI Taxonomy" id="393267"/>
    <lineage>
        <taxon>Bacteria</taxon>
        <taxon>Bacillati</taxon>
        <taxon>Actinomycetota</taxon>
        <taxon>Actinomycetes</taxon>
        <taxon>Micrococcales</taxon>
        <taxon>Microbacteriaceae</taxon>
        <taxon>Microterricola</taxon>
    </lineage>
</organism>
<dbReference type="AlphaFoldDB" id="A0A4Q8AJN3"/>
<keyword evidence="2" id="KW-1185">Reference proteome</keyword>
<accession>A0A4Q8AJN3</accession>
<dbReference type="EMBL" id="SHLC01000001">
    <property type="protein sequence ID" value="RZU63999.1"/>
    <property type="molecule type" value="Genomic_DNA"/>
</dbReference>
<gene>
    <name evidence="1" type="ORF">EV379_0288</name>
</gene>
<evidence type="ECO:0000313" key="1">
    <source>
        <dbReference type="EMBL" id="RZU63999.1"/>
    </source>
</evidence>
<sequence>MFSLQFVLDYVQLRVEGESDDEPFLNCDVWPDVTFDGESYWEPDLGYRGCDG</sequence>
<proteinExistence type="predicted"/>
<reference evidence="1 2" key="1">
    <citation type="submission" date="2019-02" db="EMBL/GenBank/DDBJ databases">
        <title>Sequencing the genomes of 1000 actinobacteria strains.</title>
        <authorList>
            <person name="Klenk H.-P."/>
        </authorList>
    </citation>
    <scope>NUCLEOTIDE SEQUENCE [LARGE SCALE GENOMIC DNA]</scope>
    <source>
        <strain evidence="1 2">DSM 18319</strain>
    </source>
</reference>
<evidence type="ECO:0000313" key="2">
    <source>
        <dbReference type="Proteomes" id="UP000291483"/>
    </source>
</evidence>
<name>A0A4Q8AJN3_9MICO</name>
<comment type="caution">
    <text evidence="1">The sequence shown here is derived from an EMBL/GenBank/DDBJ whole genome shotgun (WGS) entry which is preliminary data.</text>
</comment>
<protein>
    <submittedName>
        <fullName evidence="1">Uncharacterized protein</fullName>
    </submittedName>
</protein>